<name>F5RAK9_METUF</name>
<dbReference type="AlphaFoldDB" id="F5RAK9"/>
<comment type="caution">
    <text evidence="2">The sequence shown here is derived from an EMBL/GenBank/DDBJ whole genome shotgun (WGS) entry which is preliminary data.</text>
</comment>
<keyword evidence="1" id="KW-0812">Transmembrane</keyword>
<reference evidence="2 3" key="1">
    <citation type="journal article" date="2011" name="J. Bacteriol.">
        <title>Genome sequence of Methyloversatilis universalis FAM5T, a methylotrophic representative of the order Rhodocyclales.</title>
        <authorList>
            <person name="Kittichotirat W."/>
            <person name="Good N.M."/>
            <person name="Hall R."/>
            <person name="Bringel F."/>
            <person name="Lajus A."/>
            <person name="Medigue C."/>
            <person name="Smalley N.E."/>
            <person name="Beck D."/>
            <person name="Bumgarner R."/>
            <person name="Vuilleumier S."/>
            <person name="Kalyuzhnaya M.G."/>
        </authorList>
    </citation>
    <scope>NUCLEOTIDE SEQUENCE [LARGE SCALE GENOMIC DNA]</scope>
    <source>
        <strain evidence="3">ATCC BAA-1314 / JCM 13912 / FAM5</strain>
    </source>
</reference>
<protein>
    <submittedName>
        <fullName evidence="2">Uncharacterized protein</fullName>
    </submittedName>
</protein>
<feature type="transmembrane region" description="Helical" evidence="1">
    <location>
        <begin position="15"/>
        <end position="31"/>
    </location>
</feature>
<dbReference type="Proteomes" id="UP000005019">
    <property type="component" value="Unassembled WGS sequence"/>
</dbReference>
<dbReference type="EMBL" id="AFHG01000036">
    <property type="protein sequence ID" value="EGK72458.1"/>
    <property type="molecule type" value="Genomic_DNA"/>
</dbReference>
<evidence type="ECO:0000313" key="3">
    <source>
        <dbReference type="Proteomes" id="UP000005019"/>
    </source>
</evidence>
<proteinExistence type="predicted"/>
<keyword evidence="3" id="KW-1185">Reference proteome</keyword>
<evidence type="ECO:0000256" key="1">
    <source>
        <dbReference type="SAM" id="Phobius"/>
    </source>
</evidence>
<sequence length="123" mass="13358">MSSSLPIPKVSTEQLYFIGGVIVLGVLFVAVRNGAKAVEAVSAFGESINPVSHNNIFYRGSNAVGRAIFGDDFQSWGYWLYDALNPDDLEETPAATNPNPSPVDLGQQSFEQLQNDAFGAWFK</sequence>
<keyword evidence="1" id="KW-1133">Transmembrane helix</keyword>
<keyword evidence="1" id="KW-0472">Membrane</keyword>
<dbReference type="RefSeq" id="WP_008059821.1">
    <property type="nucleotide sequence ID" value="NZ_AFHG01000036.1"/>
</dbReference>
<dbReference type="STRING" id="1000565.METUNv1_01223"/>
<gene>
    <name evidence="2" type="ORF">METUNv1_01223</name>
</gene>
<accession>F5RAK9</accession>
<organism evidence="2 3">
    <name type="scientific">Methyloversatilis universalis (strain ATCC BAA-1314 / DSM 25237 / JCM 13912 / CCUG 52030 / FAM5)</name>
    <dbReference type="NCBI Taxonomy" id="1000565"/>
    <lineage>
        <taxon>Bacteria</taxon>
        <taxon>Pseudomonadati</taxon>
        <taxon>Pseudomonadota</taxon>
        <taxon>Betaproteobacteria</taxon>
        <taxon>Nitrosomonadales</taxon>
        <taxon>Sterolibacteriaceae</taxon>
        <taxon>Methyloversatilis</taxon>
    </lineage>
</organism>
<evidence type="ECO:0000313" key="2">
    <source>
        <dbReference type="EMBL" id="EGK72458.1"/>
    </source>
</evidence>